<proteinExistence type="predicted"/>
<name>A0A0D1ZHA0_9EURO</name>
<dbReference type="FunFam" id="3.40.630.30:FF:000047">
    <property type="entry name" value="Acetyltransferase, GNAT family"/>
    <property type="match status" value="1"/>
</dbReference>
<dbReference type="HOGENOM" id="CLU_013985_1_2_1"/>
<dbReference type="Pfam" id="PF13302">
    <property type="entry name" value="Acetyltransf_3"/>
    <property type="match status" value="1"/>
</dbReference>
<dbReference type="RefSeq" id="XP_016232528.1">
    <property type="nucleotide sequence ID" value="XM_016383905.1"/>
</dbReference>
<keyword evidence="4" id="KW-1185">Reference proteome</keyword>
<dbReference type="VEuPathDB" id="FungiDB:PV08_09589"/>
<dbReference type="InterPro" id="IPR051908">
    <property type="entry name" value="Ribosomal_N-acetyltransferase"/>
</dbReference>
<evidence type="ECO:0000259" key="2">
    <source>
        <dbReference type="PROSITE" id="PS51186"/>
    </source>
</evidence>
<dbReference type="EMBL" id="KN847498">
    <property type="protein sequence ID" value="KIW12312.1"/>
    <property type="molecule type" value="Genomic_DNA"/>
</dbReference>
<dbReference type="GeneID" id="27336672"/>
<evidence type="ECO:0000313" key="3">
    <source>
        <dbReference type="EMBL" id="KIW12312.1"/>
    </source>
</evidence>
<accession>A0A0D1ZHA0</accession>
<feature type="domain" description="N-acetyltransferase" evidence="2">
    <location>
        <begin position="36"/>
        <end position="193"/>
    </location>
</feature>
<dbReference type="InterPro" id="IPR016181">
    <property type="entry name" value="Acyl_CoA_acyltransferase"/>
</dbReference>
<sequence length="250" mass="28871">MASHQKTQWDQDIGPPVSFPSAASRPGRVELTGKTVTLQPLAPRHALDLWPEIQDEKTGHIWTYMGDEPYRTLEAFQRAVTTKSESTDLVFSAIINNQTHKAVGWASYMRIDPTNRVMEVGNILFSPSLQRTKAATEAMYLMMKHAFEDLGYRRYEWKCDNHNRPSKRAALRFGFTFEGVFRQHIIYKGRSRDTAWFSIIDTEWPTVKNAFEKWLDDSNFDDNGTQLHRLEDFRDAMPAQKGPITLEGIR</sequence>
<dbReference type="InterPro" id="IPR000182">
    <property type="entry name" value="GNAT_dom"/>
</dbReference>
<dbReference type="PANTHER" id="PTHR43441:SF2">
    <property type="entry name" value="FAMILY ACETYLTRANSFERASE, PUTATIVE (AFU_ORTHOLOGUE AFUA_7G00850)-RELATED"/>
    <property type="match status" value="1"/>
</dbReference>
<feature type="compositionally biased region" description="Polar residues" evidence="1">
    <location>
        <begin position="1"/>
        <end position="10"/>
    </location>
</feature>
<dbReference type="OrthoDB" id="41238at2759"/>
<dbReference type="SUPFAM" id="SSF55729">
    <property type="entry name" value="Acyl-CoA N-acyltransferases (Nat)"/>
    <property type="match status" value="1"/>
</dbReference>
<feature type="region of interest" description="Disordered" evidence="1">
    <location>
        <begin position="1"/>
        <end position="26"/>
    </location>
</feature>
<dbReference type="PANTHER" id="PTHR43441">
    <property type="entry name" value="RIBOSOMAL-PROTEIN-SERINE ACETYLTRANSFERASE"/>
    <property type="match status" value="1"/>
</dbReference>
<dbReference type="GO" id="GO:1990189">
    <property type="term" value="F:protein N-terminal-serine acetyltransferase activity"/>
    <property type="evidence" value="ECO:0007669"/>
    <property type="project" value="TreeGrafter"/>
</dbReference>
<dbReference type="AlphaFoldDB" id="A0A0D1ZHA0"/>
<dbReference type="GO" id="GO:0008999">
    <property type="term" value="F:protein-N-terminal-alanine acetyltransferase activity"/>
    <property type="evidence" value="ECO:0007669"/>
    <property type="project" value="TreeGrafter"/>
</dbReference>
<gene>
    <name evidence="3" type="ORF">PV08_09589</name>
</gene>
<protein>
    <recommendedName>
        <fullName evidence="2">N-acetyltransferase domain-containing protein</fullName>
    </recommendedName>
</protein>
<evidence type="ECO:0000256" key="1">
    <source>
        <dbReference type="SAM" id="MobiDB-lite"/>
    </source>
</evidence>
<reference evidence="3 4" key="1">
    <citation type="submission" date="2015-01" db="EMBL/GenBank/DDBJ databases">
        <title>The Genome Sequence of Exophiala spinifera CBS89968.</title>
        <authorList>
            <consortium name="The Broad Institute Genomics Platform"/>
            <person name="Cuomo C."/>
            <person name="de Hoog S."/>
            <person name="Gorbushina A."/>
            <person name="Stielow B."/>
            <person name="Teixiera M."/>
            <person name="Abouelleil A."/>
            <person name="Chapman S.B."/>
            <person name="Priest M."/>
            <person name="Young S.K."/>
            <person name="Wortman J."/>
            <person name="Nusbaum C."/>
            <person name="Birren B."/>
        </authorList>
    </citation>
    <scope>NUCLEOTIDE SEQUENCE [LARGE SCALE GENOMIC DNA]</scope>
    <source>
        <strain evidence="3 4">CBS 89968</strain>
    </source>
</reference>
<dbReference type="Proteomes" id="UP000053328">
    <property type="component" value="Unassembled WGS sequence"/>
</dbReference>
<dbReference type="PROSITE" id="PS51186">
    <property type="entry name" value="GNAT"/>
    <property type="match status" value="1"/>
</dbReference>
<evidence type="ECO:0000313" key="4">
    <source>
        <dbReference type="Proteomes" id="UP000053328"/>
    </source>
</evidence>
<dbReference type="Gene3D" id="3.40.630.30">
    <property type="match status" value="1"/>
</dbReference>
<organism evidence="3 4">
    <name type="scientific">Exophiala spinifera</name>
    <dbReference type="NCBI Taxonomy" id="91928"/>
    <lineage>
        <taxon>Eukaryota</taxon>
        <taxon>Fungi</taxon>
        <taxon>Dikarya</taxon>
        <taxon>Ascomycota</taxon>
        <taxon>Pezizomycotina</taxon>
        <taxon>Eurotiomycetes</taxon>
        <taxon>Chaetothyriomycetidae</taxon>
        <taxon>Chaetothyriales</taxon>
        <taxon>Herpotrichiellaceae</taxon>
        <taxon>Exophiala</taxon>
    </lineage>
</organism>